<feature type="region of interest" description="Disordered" evidence="3">
    <location>
        <begin position="236"/>
        <end position="257"/>
    </location>
</feature>
<dbReference type="GO" id="GO:0006654">
    <property type="term" value="P:phosphatidic acid biosynthetic process"/>
    <property type="evidence" value="ECO:0007669"/>
    <property type="project" value="TreeGrafter"/>
</dbReference>
<comment type="caution">
    <text evidence="6">The sequence shown here is derived from an EMBL/GenBank/DDBJ whole genome shotgun (WGS) entry which is preliminary data.</text>
</comment>
<evidence type="ECO:0000256" key="1">
    <source>
        <dbReference type="ARBA" id="ARBA00022679"/>
    </source>
</evidence>
<dbReference type="SUPFAM" id="SSF69593">
    <property type="entry name" value="Glycerol-3-phosphate (1)-acyltransferase"/>
    <property type="match status" value="1"/>
</dbReference>
<organism evidence="6 7">
    <name type="scientific">Microbacterium allomyrinae</name>
    <dbReference type="NCBI Taxonomy" id="2830666"/>
    <lineage>
        <taxon>Bacteria</taxon>
        <taxon>Bacillati</taxon>
        <taxon>Actinomycetota</taxon>
        <taxon>Actinomycetes</taxon>
        <taxon>Micrococcales</taxon>
        <taxon>Microbacteriaceae</taxon>
        <taxon>Microbacterium</taxon>
    </lineage>
</organism>
<dbReference type="CDD" id="cd07989">
    <property type="entry name" value="LPLAT_AGPAT-like"/>
    <property type="match status" value="1"/>
</dbReference>
<evidence type="ECO:0000313" key="7">
    <source>
        <dbReference type="Proteomes" id="UP001139354"/>
    </source>
</evidence>
<evidence type="ECO:0000313" key="6">
    <source>
        <dbReference type="EMBL" id="MCC2032402.1"/>
    </source>
</evidence>
<dbReference type="RefSeq" id="WP_229384338.1">
    <property type="nucleotide sequence ID" value="NZ_JAGTTN010000002.1"/>
</dbReference>
<sequence length="257" mass="27977">MTRVAPNRPRASREKTRPSLFWPLAAVAVPLLGLIFKVEVDGGDKLPRDGAFVLAPNHASEIDPLVVALAVWRMGRAPRFMAKESLFRVPVLGWVLRRTGMIPVARSASASAAKATLEASETLVRHGRGVIVYPEGTLTRDPDLWPMRGKTGAVRLALAGGIPLIPMAQWGAQQVLPRYGKLKLWPLRRRVTVLFGDPLDLSAYESTPGQPSALVAATDELMAEISVLLAELRGEPAPAERWNPADHGQKETGRLEP</sequence>
<dbReference type="SMART" id="SM00563">
    <property type="entry name" value="PlsC"/>
    <property type="match status" value="1"/>
</dbReference>
<protein>
    <submittedName>
        <fullName evidence="6">1-acyl-sn-glycerol-3-phosphate acyltransferase</fullName>
    </submittedName>
</protein>
<feature type="compositionally biased region" description="Basic and acidic residues" evidence="3">
    <location>
        <begin position="243"/>
        <end position="257"/>
    </location>
</feature>
<accession>A0A9X1LV53</accession>
<dbReference type="PANTHER" id="PTHR10434:SF55">
    <property type="entry name" value="POSSIBLE ACYLTRANSFERASE"/>
    <property type="match status" value="1"/>
</dbReference>
<dbReference type="PANTHER" id="PTHR10434">
    <property type="entry name" value="1-ACYL-SN-GLYCEROL-3-PHOSPHATE ACYLTRANSFERASE"/>
    <property type="match status" value="1"/>
</dbReference>
<dbReference type="GO" id="GO:0005886">
    <property type="term" value="C:plasma membrane"/>
    <property type="evidence" value="ECO:0007669"/>
    <property type="project" value="TreeGrafter"/>
</dbReference>
<feature type="domain" description="Phospholipid/glycerol acyltransferase" evidence="5">
    <location>
        <begin position="52"/>
        <end position="172"/>
    </location>
</feature>
<evidence type="ECO:0000256" key="4">
    <source>
        <dbReference type="SAM" id="Phobius"/>
    </source>
</evidence>
<keyword evidence="4" id="KW-0812">Transmembrane</keyword>
<dbReference type="Proteomes" id="UP001139354">
    <property type="component" value="Unassembled WGS sequence"/>
</dbReference>
<keyword evidence="4" id="KW-1133">Transmembrane helix</keyword>
<keyword evidence="1" id="KW-0808">Transferase</keyword>
<gene>
    <name evidence="6" type="ORF">KEC57_09455</name>
</gene>
<dbReference type="InterPro" id="IPR002123">
    <property type="entry name" value="Plipid/glycerol_acylTrfase"/>
</dbReference>
<dbReference type="AlphaFoldDB" id="A0A9X1LV53"/>
<evidence type="ECO:0000256" key="3">
    <source>
        <dbReference type="SAM" id="MobiDB-lite"/>
    </source>
</evidence>
<keyword evidence="2 6" id="KW-0012">Acyltransferase</keyword>
<feature type="transmembrane region" description="Helical" evidence="4">
    <location>
        <begin position="20"/>
        <end position="38"/>
    </location>
</feature>
<keyword evidence="7" id="KW-1185">Reference proteome</keyword>
<name>A0A9X1LV53_9MICO</name>
<keyword evidence="4" id="KW-0472">Membrane</keyword>
<reference evidence="6" key="1">
    <citation type="submission" date="2021-04" db="EMBL/GenBank/DDBJ databases">
        <title>Microbacterium tenobrionis sp. nov. and Microbacterium allomyrinae sp. nov., isolated from larvae of Tenobrio molitor and Allomyrina dichotoma, respectively.</title>
        <authorList>
            <person name="Lee S.D."/>
        </authorList>
    </citation>
    <scope>NUCLEOTIDE SEQUENCE</scope>
    <source>
        <strain evidence="6">BWT-G7</strain>
    </source>
</reference>
<dbReference type="EMBL" id="JAGTTN010000002">
    <property type="protein sequence ID" value="MCC2032402.1"/>
    <property type="molecule type" value="Genomic_DNA"/>
</dbReference>
<dbReference type="GO" id="GO:0003841">
    <property type="term" value="F:1-acylglycerol-3-phosphate O-acyltransferase activity"/>
    <property type="evidence" value="ECO:0007669"/>
    <property type="project" value="TreeGrafter"/>
</dbReference>
<evidence type="ECO:0000259" key="5">
    <source>
        <dbReference type="SMART" id="SM00563"/>
    </source>
</evidence>
<dbReference type="Pfam" id="PF01553">
    <property type="entry name" value="Acyltransferase"/>
    <property type="match status" value="1"/>
</dbReference>
<evidence type="ECO:0000256" key="2">
    <source>
        <dbReference type="ARBA" id="ARBA00023315"/>
    </source>
</evidence>
<proteinExistence type="predicted"/>